<dbReference type="GO" id="GO:0000160">
    <property type="term" value="P:phosphorelay signal transduction system"/>
    <property type="evidence" value="ECO:0007669"/>
    <property type="project" value="InterPro"/>
</dbReference>
<feature type="modified residue" description="4-aspartylphosphate" evidence="2">
    <location>
        <position position="53"/>
    </location>
</feature>
<reference evidence="4 5" key="1">
    <citation type="submission" date="2018-12" db="EMBL/GenBank/DDBJ databases">
        <title>Genome Sequence of Candidatus Viridilinea halotolerans isolated from saline sulfide-rich spring.</title>
        <authorList>
            <person name="Grouzdev D.S."/>
            <person name="Burganskaya E.I."/>
            <person name="Krutkina M.S."/>
            <person name="Sukhacheva M.V."/>
            <person name="Gorlenko V.M."/>
        </authorList>
    </citation>
    <scope>NUCLEOTIDE SEQUENCE [LARGE SCALE GENOMIC DNA]</scope>
    <source>
        <strain evidence="4">Chok-6</strain>
    </source>
</reference>
<dbReference type="Gene3D" id="3.40.50.2300">
    <property type="match status" value="1"/>
</dbReference>
<evidence type="ECO:0000256" key="1">
    <source>
        <dbReference type="ARBA" id="ARBA00022553"/>
    </source>
</evidence>
<evidence type="ECO:0000313" key="5">
    <source>
        <dbReference type="Proteomes" id="UP000280307"/>
    </source>
</evidence>
<name>A0A426U1R2_9CHLR</name>
<dbReference type="InterPro" id="IPR050595">
    <property type="entry name" value="Bact_response_regulator"/>
</dbReference>
<comment type="caution">
    <text evidence="4">The sequence shown here is derived from an EMBL/GenBank/DDBJ whole genome shotgun (WGS) entry which is preliminary data.</text>
</comment>
<evidence type="ECO:0000313" key="4">
    <source>
        <dbReference type="EMBL" id="RRR73351.1"/>
    </source>
</evidence>
<dbReference type="PANTHER" id="PTHR44591">
    <property type="entry name" value="STRESS RESPONSE REGULATOR PROTEIN 1"/>
    <property type="match status" value="1"/>
</dbReference>
<proteinExistence type="predicted"/>
<sequence>MRILLVEDDPEVLNYFAQALRRLRPDLEIVEASNGREAFDYFLNMPFDLVLSDQRMPQMSGLDLLRAVRNHSNIPFVLFSSDRHAEEEALDYGVSEYLSKPIGMFVLGSVLGRYL</sequence>
<gene>
    <name evidence="4" type="ORF">EI684_08985</name>
</gene>
<dbReference type="InterPro" id="IPR001789">
    <property type="entry name" value="Sig_transdc_resp-reg_receiver"/>
</dbReference>
<keyword evidence="1 2" id="KW-0597">Phosphoprotein</keyword>
<dbReference type="InterPro" id="IPR011006">
    <property type="entry name" value="CheY-like_superfamily"/>
</dbReference>
<dbReference type="AlphaFoldDB" id="A0A426U1R2"/>
<dbReference type="Pfam" id="PF00072">
    <property type="entry name" value="Response_reg"/>
    <property type="match status" value="1"/>
</dbReference>
<dbReference type="PANTHER" id="PTHR44591:SF3">
    <property type="entry name" value="RESPONSE REGULATORY DOMAIN-CONTAINING PROTEIN"/>
    <property type="match status" value="1"/>
</dbReference>
<feature type="domain" description="Response regulatory" evidence="3">
    <location>
        <begin position="2"/>
        <end position="115"/>
    </location>
</feature>
<accession>A0A426U1R2</accession>
<organism evidence="4 5">
    <name type="scientific">Candidatus Viridilinea halotolerans</name>
    <dbReference type="NCBI Taxonomy" id="2491704"/>
    <lineage>
        <taxon>Bacteria</taxon>
        <taxon>Bacillati</taxon>
        <taxon>Chloroflexota</taxon>
        <taxon>Chloroflexia</taxon>
        <taxon>Chloroflexales</taxon>
        <taxon>Chloroflexineae</taxon>
        <taxon>Oscillochloridaceae</taxon>
        <taxon>Candidatus Viridilinea</taxon>
    </lineage>
</organism>
<dbReference type="SMART" id="SM00448">
    <property type="entry name" value="REC"/>
    <property type="match status" value="1"/>
</dbReference>
<evidence type="ECO:0000259" key="3">
    <source>
        <dbReference type="PROSITE" id="PS50110"/>
    </source>
</evidence>
<dbReference type="Proteomes" id="UP000280307">
    <property type="component" value="Unassembled WGS sequence"/>
</dbReference>
<protein>
    <submittedName>
        <fullName evidence="4">Response regulator</fullName>
    </submittedName>
</protein>
<dbReference type="SUPFAM" id="SSF52172">
    <property type="entry name" value="CheY-like"/>
    <property type="match status" value="1"/>
</dbReference>
<dbReference type="EMBL" id="RSAS01000345">
    <property type="protein sequence ID" value="RRR73351.1"/>
    <property type="molecule type" value="Genomic_DNA"/>
</dbReference>
<dbReference type="PROSITE" id="PS50110">
    <property type="entry name" value="RESPONSE_REGULATORY"/>
    <property type="match status" value="1"/>
</dbReference>
<evidence type="ECO:0000256" key="2">
    <source>
        <dbReference type="PROSITE-ProRule" id="PRU00169"/>
    </source>
</evidence>